<feature type="transmembrane region" description="Helical" evidence="9">
    <location>
        <begin position="239"/>
        <end position="256"/>
    </location>
</feature>
<dbReference type="InterPro" id="IPR022813">
    <property type="entry name" value="SecD/SecF_arch_bac"/>
</dbReference>
<sequence>MNFETKVRFDFIKNRNKFFLVSLILIVVGIVSLLFQQLNLGVDFSSGTNMDIAVSKSITKEQVDEALQQVEHDYVATVGGTNSDRVTLRFKEVLDQNATKAIMTTLEEKLSAEVSSEINVVIPSMARELGEKTIWAVLIASLGIMLYVMLRFEWRIALAANISILYDGFIVVALFSLFRFEVDMPFIAAVLTTIGYSINDKIVVFDRIRENMRYSPAKKPEQLANLINQSIWQTMARNIYTVLTVFVVALAIFLFGSESIKLFSLAMLIGLVSGAYSSICIASPLWYVMKKNQKVKKQSKPASTSS</sequence>
<accession>A0ABW4YLB9</accession>
<dbReference type="RefSeq" id="WP_377772614.1">
    <property type="nucleotide sequence ID" value="NZ_JBHUHO010000030.1"/>
</dbReference>
<dbReference type="InterPro" id="IPR022645">
    <property type="entry name" value="SecD/SecF_bac"/>
</dbReference>
<keyword evidence="2 9" id="KW-0813">Transport</keyword>
<comment type="caution">
    <text evidence="11">The sequence shown here is derived from an EMBL/GenBank/DDBJ whole genome shotgun (WGS) entry which is preliminary data.</text>
</comment>
<feature type="domain" description="Protein export membrane protein SecD/SecF C-terminal" evidence="10">
    <location>
        <begin position="114"/>
        <end position="291"/>
    </location>
</feature>
<evidence type="ECO:0000256" key="9">
    <source>
        <dbReference type="HAMAP-Rule" id="MF_01464"/>
    </source>
</evidence>
<comment type="similarity">
    <text evidence="9">Belongs to the SecD/SecF family. SecF subfamily.</text>
</comment>
<dbReference type="Pfam" id="PF02355">
    <property type="entry name" value="SecD_SecF_C"/>
    <property type="match status" value="1"/>
</dbReference>
<dbReference type="PRINTS" id="PR01755">
    <property type="entry name" value="SECFTRNLCASE"/>
</dbReference>
<keyword evidence="4 9" id="KW-0812">Transmembrane</keyword>
<evidence type="ECO:0000256" key="2">
    <source>
        <dbReference type="ARBA" id="ARBA00022448"/>
    </source>
</evidence>
<feature type="transmembrane region" description="Helical" evidence="9">
    <location>
        <begin position="18"/>
        <end position="38"/>
    </location>
</feature>
<dbReference type="InterPro" id="IPR022646">
    <property type="entry name" value="SecD/SecF_CS"/>
</dbReference>
<name>A0ABW4YLB9_9BACL</name>
<dbReference type="Proteomes" id="UP001597362">
    <property type="component" value="Unassembled WGS sequence"/>
</dbReference>
<evidence type="ECO:0000313" key="11">
    <source>
        <dbReference type="EMBL" id="MFD2116445.1"/>
    </source>
</evidence>
<dbReference type="NCBIfam" id="TIGR00966">
    <property type="entry name" value="transloc_SecF"/>
    <property type="match status" value="1"/>
</dbReference>
<keyword evidence="8 9" id="KW-0472">Membrane</keyword>
<feature type="transmembrane region" description="Helical" evidence="9">
    <location>
        <begin position="262"/>
        <end position="288"/>
    </location>
</feature>
<dbReference type="HAMAP" id="MF_01464_B">
    <property type="entry name" value="SecF_B"/>
    <property type="match status" value="1"/>
</dbReference>
<comment type="subunit">
    <text evidence="9">Forms a complex with SecD. Part of the essential Sec protein translocation apparatus which comprises SecA, SecYEG and auxiliary proteins SecDF. Other proteins may also be involved.</text>
</comment>
<comment type="function">
    <text evidence="9">Part of the Sec protein translocase complex. Interacts with the SecYEG preprotein conducting channel. SecDF uses the proton motive force (PMF) to complete protein translocation after the ATP-dependent function of SecA.</text>
</comment>
<dbReference type="NCBIfam" id="TIGR00916">
    <property type="entry name" value="2A0604s01"/>
    <property type="match status" value="1"/>
</dbReference>
<keyword evidence="7 9" id="KW-0811">Translocation</keyword>
<evidence type="ECO:0000256" key="4">
    <source>
        <dbReference type="ARBA" id="ARBA00022692"/>
    </source>
</evidence>
<organism evidence="11 12">
    <name type="scientific">Paenibacillus yanchengensis</name>
    <dbReference type="NCBI Taxonomy" id="2035833"/>
    <lineage>
        <taxon>Bacteria</taxon>
        <taxon>Bacillati</taxon>
        <taxon>Bacillota</taxon>
        <taxon>Bacilli</taxon>
        <taxon>Bacillales</taxon>
        <taxon>Paenibacillaceae</taxon>
        <taxon>Paenibacillus</taxon>
    </lineage>
</organism>
<dbReference type="PANTHER" id="PTHR30081:SF8">
    <property type="entry name" value="PROTEIN TRANSLOCASE SUBUNIT SECF"/>
    <property type="match status" value="1"/>
</dbReference>
<evidence type="ECO:0000256" key="1">
    <source>
        <dbReference type="ARBA" id="ARBA00004651"/>
    </source>
</evidence>
<feature type="transmembrane region" description="Helical" evidence="9">
    <location>
        <begin position="133"/>
        <end position="150"/>
    </location>
</feature>
<dbReference type="InterPro" id="IPR048634">
    <property type="entry name" value="SecD_SecF_C"/>
</dbReference>
<evidence type="ECO:0000256" key="7">
    <source>
        <dbReference type="ARBA" id="ARBA00023010"/>
    </source>
</evidence>
<evidence type="ECO:0000256" key="3">
    <source>
        <dbReference type="ARBA" id="ARBA00022475"/>
    </source>
</evidence>
<dbReference type="InterPro" id="IPR005665">
    <property type="entry name" value="SecF_bac"/>
</dbReference>
<gene>
    <name evidence="9 11" type="primary">secF</name>
    <name evidence="11" type="ORF">ACFSJH_12000</name>
</gene>
<feature type="transmembrane region" description="Helical" evidence="9">
    <location>
        <begin position="184"/>
        <end position="204"/>
    </location>
</feature>
<keyword evidence="5 9" id="KW-0653">Protein transport</keyword>
<evidence type="ECO:0000259" key="10">
    <source>
        <dbReference type="Pfam" id="PF02355"/>
    </source>
</evidence>
<keyword evidence="12" id="KW-1185">Reference proteome</keyword>
<evidence type="ECO:0000256" key="6">
    <source>
        <dbReference type="ARBA" id="ARBA00022989"/>
    </source>
</evidence>
<evidence type="ECO:0000313" key="12">
    <source>
        <dbReference type="Proteomes" id="UP001597362"/>
    </source>
</evidence>
<feature type="transmembrane region" description="Helical" evidence="9">
    <location>
        <begin position="157"/>
        <end position="178"/>
    </location>
</feature>
<proteinExistence type="inferred from homology"/>
<dbReference type="EMBL" id="JBHUHO010000030">
    <property type="protein sequence ID" value="MFD2116445.1"/>
    <property type="molecule type" value="Genomic_DNA"/>
</dbReference>
<dbReference type="Gene3D" id="1.20.1640.10">
    <property type="entry name" value="Multidrug efflux transporter AcrB transmembrane domain"/>
    <property type="match status" value="1"/>
</dbReference>
<keyword evidence="3 9" id="KW-1003">Cell membrane</keyword>
<evidence type="ECO:0000256" key="5">
    <source>
        <dbReference type="ARBA" id="ARBA00022927"/>
    </source>
</evidence>
<protein>
    <recommendedName>
        <fullName evidence="9">Protein-export membrane protein SecF</fullName>
    </recommendedName>
</protein>
<keyword evidence="6 9" id="KW-1133">Transmembrane helix</keyword>
<dbReference type="SUPFAM" id="SSF82866">
    <property type="entry name" value="Multidrug efflux transporter AcrB transmembrane domain"/>
    <property type="match status" value="1"/>
</dbReference>
<dbReference type="Pfam" id="PF07549">
    <property type="entry name" value="Sec_GG"/>
    <property type="match status" value="1"/>
</dbReference>
<evidence type="ECO:0000256" key="8">
    <source>
        <dbReference type="ARBA" id="ARBA00023136"/>
    </source>
</evidence>
<comment type="subcellular location">
    <subcellularLocation>
        <location evidence="1 9">Cell membrane</location>
        <topology evidence="1 9">Multi-pass membrane protein</topology>
    </subcellularLocation>
</comment>
<dbReference type="InterPro" id="IPR055344">
    <property type="entry name" value="SecD_SecF_C_bact"/>
</dbReference>
<dbReference type="PANTHER" id="PTHR30081">
    <property type="entry name" value="PROTEIN-EXPORT MEMBRANE PROTEIN SEC"/>
    <property type="match status" value="1"/>
</dbReference>
<reference evidence="12" key="1">
    <citation type="journal article" date="2019" name="Int. J. Syst. Evol. Microbiol.">
        <title>The Global Catalogue of Microorganisms (GCM) 10K type strain sequencing project: providing services to taxonomists for standard genome sequencing and annotation.</title>
        <authorList>
            <consortium name="The Broad Institute Genomics Platform"/>
            <consortium name="The Broad Institute Genome Sequencing Center for Infectious Disease"/>
            <person name="Wu L."/>
            <person name="Ma J."/>
        </authorList>
    </citation>
    <scope>NUCLEOTIDE SEQUENCE [LARGE SCALE GENOMIC DNA]</scope>
    <source>
        <strain evidence="12">GH52</strain>
    </source>
</reference>